<dbReference type="GO" id="GO:0019752">
    <property type="term" value="P:carboxylic acid metabolic process"/>
    <property type="evidence" value="ECO:0007669"/>
    <property type="project" value="InterPro"/>
</dbReference>
<dbReference type="GO" id="GO:0016831">
    <property type="term" value="F:carboxy-lyase activity"/>
    <property type="evidence" value="ECO:0007669"/>
    <property type="project" value="UniProtKB-KW"/>
</dbReference>
<keyword evidence="5 7" id="KW-0456">Lyase</keyword>
<dbReference type="Proteomes" id="UP000465846">
    <property type="component" value="Chromosome"/>
</dbReference>
<dbReference type="GO" id="GO:0008483">
    <property type="term" value="F:transaminase activity"/>
    <property type="evidence" value="ECO:0007669"/>
    <property type="project" value="UniProtKB-KW"/>
</dbReference>
<dbReference type="InterPro" id="IPR015424">
    <property type="entry name" value="PyrdxlP-dep_Trfase"/>
</dbReference>
<evidence type="ECO:0000256" key="3">
    <source>
        <dbReference type="ARBA" id="ARBA00022793"/>
    </source>
</evidence>
<dbReference type="GO" id="GO:0006520">
    <property type="term" value="P:amino acid metabolic process"/>
    <property type="evidence" value="ECO:0007669"/>
    <property type="project" value="InterPro"/>
</dbReference>
<dbReference type="Gene3D" id="3.90.1150.10">
    <property type="entry name" value="Aspartate Aminotransferase, domain 1"/>
    <property type="match status" value="1"/>
</dbReference>
<dbReference type="Gene3D" id="3.90.1150.170">
    <property type="match status" value="1"/>
</dbReference>
<feature type="region of interest" description="Disordered" evidence="8">
    <location>
        <begin position="36"/>
        <end position="64"/>
    </location>
</feature>
<evidence type="ECO:0000313" key="10">
    <source>
        <dbReference type="Proteomes" id="UP000465846"/>
    </source>
</evidence>
<dbReference type="RefSeq" id="WP_163487082.1">
    <property type="nucleotide sequence ID" value="NZ_CP048739.1"/>
</dbReference>
<evidence type="ECO:0000256" key="2">
    <source>
        <dbReference type="ARBA" id="ARBA00009533"/>
    </source>
</evidence>
<dbReference type="Pfam" id="PF00282">
    <property type="entry name" value="Pyridoxal_deC"/>
    <property type="match status" value="1"/>
</dbReference>
<dbReference type="InterPro" id="IPR002129">
    <property type="entry name" value="PyrdxlP-dep_de-COase"/>
</dbReference>
<evidence type="ECO:0000256" key="4">
    <source>
        <dbReference type="ARBA" id="ARBA00022898"/>
    </source>
</evidence>
<evidence type="ECO:0000256" key="5">
    <source>
        <dbReference type="ARBA" id="ARBA00023239"/>
    </source>
</evidence>
<dbReference type="GO" id="GO:0005737">
    <property type="term" value="C:cytoplasm"/>
    <property type="evidence" value="ECO:0007669"/>
    <property type="project" value="TreeGrafter"/>
</dbReference>
<organism evidence="9 10">
    <name type="scientific">Halogeometricum borinquense</name>
    <dbReference type="NCBI Taxonomy" id="60847"/>
    <lineage>
        <taxon>Archaea</taxon>
        <taxon>Methanobacteriati</taxon>
        <taxon>Methanobacteriota</taxon>
        <taxon>Stenosarchaea group</taxon>
        <taxon>Halobacteria</taxon>
        <taxon>Halobacteriales</taxon>
        <taxon>Haloferacaceae</taxon>
        <taxon>Halogeometricum</taxon>
    </lineage>
</organism>
<dbReference type="EMBL" id="CP048739">
    <property type="protein sequence ID" value="QIB75302.1"/>
    <property type="molecule type" value="Genomic_DNA"/>
</dbReference>
<keyword evidence="4 6" id="KW-0663">Pyridoxal phosphate</keyword>
<comment type="cofactor">
    <cofactor evidence="1 6 7">
        <name>pyridoxal 5'-phosphate</name>
        <dbReference type="ChEBI" id="CHEBI:597326"/>
    </cofactor>
</comment>
<evidence type="ECO:0000256" key="7">
    <source>
        <dbReference type="RuleBase" id="RU000382"/>
    </source>
</evidence>
<keyword evidence="9" id="KW-0808">Transferase</keyword>
<evidence type="ECO:0000313" key="9">
    <source>
        <dbReference type="EMBL" id="QIB75302.1"/>
    </source>
</evidence>
<protein>
    <submittedName>
        <fullName evidence="9">Aspartate aminotransferase family protein</fullName>
    </submittedName>
</protein>
<sequence>MNRSNSPETGFIDPSGANAEAIRDLAEDVLDQLLGQLGAAEKRSPLPDDPAAPTGTIPESPRSQTDLLDDLESIAAGSMNPAHPGYIGHMDTMPTTVSVLGDLVASAVNNNLLSVEMSPVFSALEVQLTETIASEFGLGPNAGGVLASGGSLANLHALSVARNQAFDVHDGGLAGLDGEPVLFASDVAHTSLQKAAMLLGLGTDAVVAVETNANSRMKPSALNQAVEQAERDGRVPFCVVATAGTTTTGNIDPLPAVRDVVDEHDLWFHVDAAYGGALVFSDAERDRLDGIEGADSVTFNPQKWCYVAKTCAMALFADVDILQEDFRVGAPYLRGDDAIPNLGELSVQGTRRAEVLKLWLTFQHLGREGLGQLIDESYRLAAVIRDRVADQDALELASEPEMNIVCFRAAPDWCPPDERDALNGRLQRDLLSRQDVFVSLPTYRDTRWLRVVLLNPFTDKTTLDRLFDGIDFFLEAERP</sequence>
<dbReference type="InterPro" id="IPR015421">
    <property type="entry name" value="PyrdxlP-dep_Trfase_major"/>
</dbReference>
<feature type="modified residue" description="N6-(pyridoxal phosphate)lysine" evidence="6">
    <location>
        <position position="303"/>
    </location>
</feature>
<dbReference type="InterPro" id="IPR015422">
    <property type="entry name" value="PyrdxlP-dep_Trfase_small"/>
</dbReference>
<reference evidence="9 10" key="1">
    <citation type="submission" date="2020-02" db="EMBL/GenBank/DDBJ databases">
        <title>Whole genome sequence of Halogeometricum borinquense strain wsp4.</title>
        <authorList>
            <person name="Verma D.K."/>
            <person name="Gopal K."/>
            <person name="Prasad E.S."/>
        </authorList>
    </citation>
    <scope>NUCLEOTIDE SEQUENCE [LARGE SCALE GENOMIC DNA]</scope>
    <source>
        <strain evidence="10">wsp4</strain>
    </source>
</reference>
<comment type="similarity">
    <text evidence="2 7">Belongs to the group II decarboxylase family.</text>
</comment>
<dbReference type="PANTHER" id="PTHR45677:SF8">
    <property type="entry name" value="CYSTEINE SULFINIC ACID DECARBOXYLASE"/>
    <property type="match status" value="1"/>
</dbReference>
<accession>A0A6C0UIH4</accession>
<dbReference type="InterPro" id="IPR010977">
    <property type="entry name" value="Aromatic_deC"/>
</dbReference>
<dbReference type="Gene3D" id="3.40.640.10">
    <property type="entry name" value="Type I PLP-dependent aspartate aminotransferase-like (Major domain)"/>
    <property type="match status" value="1"/>
</dbReference>
<dbReference type="SUPFAM" id="SSF53383">
    <property type="entry name" value="PLP-dependent transferases"/>
    <property type="match status" value="1"/>
</dbReference>
<dbReference type="GO" id="GO:0030170">
    <property type="term" value="F:pyridoxal phosphate binding"/>
    <property type="evidence" value="ECO:0007669"/>
    <property type="project" value="InterPro"/>
</dbReference>
<dbReference type="AlphaFoldDB" id="A0A6C0UIH4"/>
<evidence type="ECO:0000256" key="1">
    <source>
        <dbReference type="ARBA" id="ARBA00001933"/>
    </source>
</evidence>
<evidence type="ECO:0000256" key="8">
    <source>
        <dbReference type="SAM" id="MobiDB-lite"/>
    </source>
</evidence>
<dbReference type="PRINTS" id="PR00800">
    <property type="entry name" value="YHDCRBOXLASE"/>
</dbReference>
<keyword evidence="3" id="KW-0210">Decarboxylase</keyword>
<evidence type="ECO:0000256" key="6">
    <source>
        <dbReference type="PIRSR" id="PIRSR602129-50"/>
    </source>
</evidence>
<dbReference type="PANTHER" id="PTHR45677">
    <property type="entry name" value="GLUTAMATE DECARBOXYLASE-RELATED"/>
    <property type="match status" value="1"/>
</dbReference>
<dbReference type="GeneID" id="44080534"/>
<gene>
    <name evidence="9" type="ORF">G3I44_13995</name>
</gene>
<name>A0A6C0UIH4_9EURY</name>
<keyword evidence="9" id="KW-0032">Aminotransferase</keyword>
<proteinExistence type="inferred from homology"/>